<evidence type="ECO:0000259" key="3">
    <source>
        <dbReference type="PROSITE" id="PS50110"/>
    </source>
</evidence>
<dbReference type="NCBIfam" id="TIGR00229">
    <property type="entry name" value="sensory_box"/>
    <property type="match status" value="1"/>
</dbReference>
<dbReference type="PROSITE" id="PS50887">
    <property type="entry name" value="GGDEF"/>
    <property type="match status" value="1"/>
</dbReference>
<feature type="modified residue" description="4-aspartylphosphate" evidence="2">
    <location>
        <position position="100"/>
    </location>
</feature>
<evidence type="ECO:0000256" key="2">
    <source>
        <dbReference type="PROSITE-ProRule" id="PRU00169"/>
    </source>
</evidence>
<dbReference type="NCBIfam" id="TIGR00254">
    <property type="entry name" value="GGDEF"/>
    <property type="match status" value="1"/>
</dbReference>
<dbReference type="Pfam" id="PF00072">
    <property type="entry name" value="Response_reg"/>
    <property type="match status" value="1"/>
</dbReference>
<dbReference type="InterPro" id="IPR001789">
    <property type="entry name" value="Sig_transdc_resp-reg_receiver"/>
</dbReference>
<feature type="domain" description="GGDEF" evidence="4">
    <location>
        <begin position="330"/>
        <end position="463"/>
    </location>
</feature>
<dbReference type="Gene3D" id="3.40.50.2300">
    <property type="match status" value="1"/>
</dbReference>
<dbReference type="InterPro" id="IPR035965">
    <property type="entry name" value="PAS-like_dom_sf"/>
</dbReference>
<dbReference type="PANTHER" id="PTHR46663:SF2">
    <property type="entry name" value="GGDEF DOMAIN-CONTAINING PROTEIN"/>
    <property type="match status" value="1"/>
</dbReference>
<dbReference type="SUPFAM" id="SSF55073">
    <property type="entry name" value="Nucleotide cyclase"/>
    <property type="match status" value="1"/>
</dbReference>
<dbReference type="KEGG" id="nik:F5I99_17010"/>
<keyword evidence="2" id="KW-0597">Phosphoprotein</keyword>
<dbReference type="Proteomes" id="UP000325606">
    <property type="component" value="Chromosome"/>
</dbReference>
<dbReference type="CDD" id="cd00130">
    <property type="entry name" value="PAS"/>
    <property type="match status" value="1"/>
</dbReference>
<feature type="domain" description="Response regulatory" evidence="3">
    <location>
        <begin position="46"/>
        <end position="165"/>
    </location>
</feature>
<dbReference type="InterPro" id="IPR000160">
    <property type="entry name" value="GGDEF_dom"/>
</dbReference>
<dbReference type="PANTHER" id="PTHR46663">
    <property type="entry name" value="DIGUANYLATE CYCLASE DGCT-RELATED"/>
    <property type="match status" value="1"/>
</dbReference>
<organism evidence="5 6">
    <name type="scientific">Nitrincola iocasae</name>
    <dbReference type="NCBI Taxonomy" id="2614693"/>
    <lineage>
        <taxon>Bacteria</taxon>
        <taxon>Pseudomonadati</taxon>
        <taxon>Pseudomonadota</taxon>
        <taxon>Gammaproteobacteria</taxon>
        <taxon>Oceanospirillales</taxon>
        <taxon>Oceanospirillaceae</taxon>
        <taxon>Nitrincola</taxon>
    </lineage>
</organism>
<evidence type="ECO:0000313" key="5">
    <source>
        <dbReference type="EMBL" id="QEW08055.1"/>
    </source>
</evidence>
<dbReference type="PROSITE" id="PS50110">
    <property type="entry name" value="RESPONSE_REGULATORY"/>
    <property type="match status" value="1"/>
</dbReference>
<dbReference type="Gene3D" id="3.30.450.20">
    <property type="entry name" value="PAS domain"/>
    <property type="match status" value="1"/>
</dbReference>
<keyword evidence="6" id="KW-1185">Reference proteome</keyword>
<dbReference type="InterPro" id="IPR000014">
    <property type="entry name" value="PAS"/>
</dbReference>
<dbReference type="GO" id="GO:0000160">
    <property type="term" value="P:phosphorelay signal transduction system"/>
    <property type="evidence" value="ECO:0007669"/>
    <property type="project" value="InterPro"/>
</dbReference>
<dbReference type="SMART" id="SM00448">
    <property type="entry name" value="REC"/>
    <property type="match status" value="1"/>
</dbReference>
<evidence type="ECO:0000313" key="6">
    <source>
        <dbReference type="Proteomes" id="UP000325606"/>
    </source>
</evidence>
<dbReference type="EMBL" id="CP044222">
    <property type="protein sequence ID" value="QEW08055.1"/>
    <property type="molecule type" value="Genomic_DNA"/>
</dbReference>
<dbReference type="Pfam" id="PF00990">
    <property type="entry name" value="GGDEF"/>
    <property type="match status" value="1"/>
</dbReference>
<dbReference type="CDD" id="cd01949">
    <property type="entry name" value="GGDEF"/>
    <property type="match status" value="1"/>
</dbReference>
<evidence type="ECO:0000259" key="4">
    <source>
        <dbReference type="PROSITE" id="PS50887"/>
    </source>
</evidence>
<evidence type="ECO:0000256" key="1">
    <source>
        <dbReference type="ARBA" id="ARBA00001946"/>
    </source>
</evidence>
<dbReference type="InterPro" id="IPR029787">
    <property type="entry name" value="Nucleotide_cyclase"/>
</dbReference>
<dbReference type="InterPro" id="IPR011006">
    <property type="entry name" value="CheY-like_superfamily"/>
</dbReference>
<dbReference type="InterPro" id="IPR013656">
    <property type="entry name" value="PAS_4"/>
</dbReference>
<dbReference type="GO" id="GO:0003824">
    <property type="term" value="F:catalytic activity"/>
    <property type="evidence" value="ECO:0007669"/>
    <property type="project" value="UniProtKB-ARBA"/>
</dbReference>
<dbReference type="Gene3D" id="3.30.70.270">
    <property type="match status" value="1"/>
</dbReference>
<protein>
    <submittedName>
        <fullName evidence="5">Diguanylate cyclase</fullName>
    </submittedName>
</protein>
<reference evidence="5 6" key="1">
    <citation type="submission" date="2019-09" db="EMBL/GenBank/DDBJ databases">
        <title>Nitrincola iocasae sp. nov., a bacterium isolated from the sediment collected at a cold seep field in South China Sea.</title>
        <authorList>
            <person name="Zhang H."/>
            <person name="Wang H."/>
            <person name="Li C."/>
        </authorList>
    </citation>
    <scope>NUCLEOTIDE SEQUENCE [LARGE SCALE GENOMIC DNA]</scope>
    <source>
        <strain evidence="5 6">KXZD1103</strain>
    </source>
</reference>
<gene>
    <name evidence="5" type="ORF">F5I99_17010</name>
</gene>
<dbReference type="SUPFAM" id="SSF55785">
    <property type="entry name" value="PYP-like sensor domain (PAS domain)"/>
    <property type="match status" value="1"/>
</dbReference>
<dbReference type="InterPro" id="IPR052163">
    <property type="entry name" value="DGC-Regulatory_Protein"/>
</dbReference>
<dbReference type="FunFam" id="3.30.70.270:FF:000001">
    <property type="entry name" value="Diguanylate cyclase domain protein"/>
    <property type="match status" value="1"/>
</dbReference>
<dbReference type="InterPro" id="IPR043128">
    <property type="entry name" value="Rev_trsase/Diguanyl_cyclase"/>
</dbReference>
<dbReference type="Pfam" id="PF08448">
    <property type="entry name" value="PAS_4"/>
    <property type="match status" value="1"/>
</dbReference>
<name>A0A5J6LHP3_9GAMM</name>
<dbReference type="AlphaFoldDB" id="A0A5J6LHP3"/>
<sequence length="463" mass="51197">MVVKYMRARKVLEKVPVSGLACPGHLQRSHTLRKTESIPRPSSGHNVLMVEDEPGDVALIRLYLQEKNVDAFSLDVVGSLSEAIVSLEQGQNLPDVILLDLNLPDSEGLVTLMRLREKSMDIPIVVLTGTDDTRWIQAALRSGAQDYLIKGTDGQALRKALRYAIVRHERDQTARLSEAVFNITDTGIMMLDRQFLIRQYNPAFLRLTGMQASMPVGQTPHSLPCEFQAVRSWDVLLQELQDEGACADELCCRMSGYIDRILAMRAHAVYTSDGYTTGYVMVFEDITARKKAQEALAYQATHDGLTGLPNRTLFYDRLNQALTAAERYKTPFALMYIDLDAFKPVNDTLGHAAGDQVLVEVAKRIQTAVRQSDTVARLSGDEFAVIAGYCDDEAKAVGIAEKIQQALQLPISLPQGTVHISASIGISRCPEDAHEAHYLVKAADEAMYQAKQLGKQGVCLYSP</sequence>
<dbReference type="SUPFAM" id="SSF52172">
    <property type="entry name" value="CheY-like"/>
    <property type="match status" value="1"/>
</dbReference>
<dbReference type="SMART" id="SM00267">
    <property type="entry name" value="GGDEF"/>
    <property type="match status" value="1"/>
</dbReference>
<accession>A0A5J6LHP3</accession>
<comment type="cofactor">
    <cofactor evidence="1">
        <name>Mg(2+)</name>
        <dbReference type="ChEBI" id="CHEBI:18420"/>
    </cofactor>
</comment>
<proteinExistence type="predicted"/>
<dbReference type="CDD" id="cd00156">
    <property type="entry name" value="REC"/>
    <property type="match status" value="1"/>
</dbReference>